<dbReference type="RefSeq" id="WP_343807564.1">
    <property type="nucleotide sequence ID" value="NZ_BAAADE010000010.1"/>
</dbReference>
<protein>
    <recommendedName>
        <fullName evidence="4">Peptidase S74 domain-containing protein</fullName>
    </recommendedName>
</protein>
<dbReference type="Proteomes" id="UP001424441">
    <property type="component" value="Unassembled WGS sequence"/>
</dbReference>
<keyword evidence="3" id="KW-1185">Reference proteome</keyword>
<organism evidence="2 3">
    <name type="scientific">Paenochrobactrum glaciei</name>
    <dbReference type="NCBI Taxonomy" id="486407"/>
    <lineage>
        <taxon>Bacteria</taxon>
        <taxon>Pseudomonadati</taxon>
        <taxon>Pseudomonadota</taxon>
        <taxon>Alphaproteobacteria</taxon>
        <taxon>Hyphomicrobiales</taxon>
        <taxon>Brucellaceae</taxon>
        <taxon>Paenochrobactrum</taxon>
    </lineage>
</organism>
<comment type="caution">
    <text evidence="2">The sequence shown here is derived from an EMBL/GenBank/DDBJ whole genome shotgun (WGS) entry which is preliminary data.</text>
</comment>
<name>A0ABP3RMW3_9HYPH</name>
<reference evidence="3" key="1">
    <citation type="journal article" date="2019" name="Int. J. Syst. Evol. Microbiol.">
        <title>The Global Catalogue of Microorganisms (GCM) 10K type strain sequencing project: providing services to taxonomists for standard genome sequencing and annotation.</title>
        <authorList>
            <consortium name="The Broad Institute Genomics Platform"/>
            <consortium name="The Broad Institute Genome Sequencing Center for Infectious Disease"/>
            <person name="Wu L."/>
            <person name="Ma J."/>
        </authorList>
    </citation>
    <scope>NUCLEOTIDE SEQUENCE [LARGE SCALE GENOMIC DNA]</scope>
    <source>
        <strain evidence="3">JCM 15115</strain>
    </source>
</reference>
<dbReference type="EMBL" id="BAAADE010000010">
    <property type="protein sequence ID" value="GAA0613267.1"/>
    <property type="molecule type" value="Genomic_DNA"/>
</dbReference>
<feature type="region of interest" description="Disordered" evidence="1">
    <location>
        <begin position="1"/>
        <end position="25"/>
    </location>
</feature>
<sequence length="327" mass="34575">MSSGKNKSSSSQTSEPPSWAKPLFTQSAGDAKKLYDSGAGGNVYQGQRIGDLSDTTTGAVNSLGNAANMYKSDTINRLATGDTSSATNLANMANGSMIGNNTAFNDALQNTLINTANTINSSMSGAGRYGSGAHSGVMANQLGQVATNAMANQYNQDVSNMMSANNQIDSANMNKLSGLNSLYQGYSNTAGNQLAGGQVLDHNAQAKMDAERDKWSETDNQGWTRLGLLQSAAAGAAGNYGTTSGSQKSSSKGFNLLSDIRTKENIVSVGERDGFKLYEWNYVGHPQRYRGVMAQDLLDTRPDAVSLGHDGLYRVDYSKLGFDMEAL</sequence>
<evidence type="ECO:0000313" key="3">
    <source>
        <dbReference type="Proteomes" id="UP001424441"/>
    </source>
</evidence>
<evidence type="ECO:0000313" key="2">
    <source>
        <dbReference type="EMBL" id="GAA0613267.1"/>
    </source>
</evidence>
<feature type="compositionally biased region" description="Low complexity" evidence="1">
    <location>
        <begin position="1"/>
        <end position="18"/>
    </location>
</feature>
<proteinExistence type="predicted"/>
<evidence type="ECO:0008006" key="4">
    <source>
        <dbReference type="Google" id="ProtNLM"/>
    </source>
</evidence>
<accession>A0ABP3RMW3</accession>
<evidence type="ECO:0000256" key="1">
    <source>
        <dbReference type="SAM" id="MobiDB-lite"/>
    </source>
</evidence>
<gene>
    <name evidence="2" type="ORF">GCM10008943_30810</name>
</gene>